<dbReference type="Proteomes" id="UP000482487">
    <property type="component" value="Unassembled WGS sequence"/>
</dbReference>
<organism evidence="1 2">
    <name type="scientific">Solidesulfovibrio aerotolerans</name>
    <dbReference type="NCBI Taxonomy" id="295255"/>
    <lineage>
        <taxon>Bacteria</taxon>
        <taxon>Pseudomonadati</taxon>
        <taxon>Thermodesulfobacteriota</taxon>
        <taxon>Desulfovibrionia</taxon>
        <taxon>Desulfovibrionales</taxon>
        <taxon>Desulfovibrionaceae</taxon>
        <taxon>Solidesulfovibrio</taxon>
    </lineage>
</organism>
<comment type="caution">
    <text evidence="1">The sequence shown here is derived from an EMBL/GenBank/DDBJ whole genome shotgun (WGS) entry which is preliminary data.</text>
</comment>
<evidence type="ECO:0000313" key="1">
    <source>
        <dbReference type="EMBL" id="MYL84270.1"/>
    </source>
</evidence>
<keyword evidence="2" id="KW-1185">Reference proteome</keyword>
<protein>
    <submittedName>
        <fullName evidence="1">Uncharacterized protein</fullName>
    </submittedName>
</protein>
<dbReference type="EMBL" id="WVUD01000028">
    <property type="protein sequence ID" value="MYL84270.1"/>
    <property type="molecule type" value="Genomic_DNA"/>
</dbReference>
<proteinExistence type="predicted"/>
<accession>A0A7C9MGI0</accession>
<reference evidence="1 2" key="1">
    <citation type="submission" date="2020-01" db="EMBL/GenBank/DDBJ databases">
        <title>Genome sequence of Desulfovibrio aerotolerans DSM 16695(T).</title>
        <authorList>
            <person name="Karnachuk O."/>
            <person name="Avakyan M."/>
            <person name="Mardanov A."/>
            <person name="Kadnikov V."/>
            <person name="Ravin N."/>
        </authorList>
    </citation>
    <scope>NUCLEOTIDE SEQUENCE [LARGE SCALE GENOMIC DNA]</scope>
    <source>
        <strain evidence="1 2">DSM 16695</strain>
    </source>
</reference>
<sequence length="63" mass="6929">MEKPLVHVKVGIAFEQFVAAALDALIANGKYSEAMELNALLTDTAYDAYAVQEVLKHVEIHID</sequence>
<gene>
    <name evidence="1" type="ORF">GTA51_14150</name>
</gene>
<name>A0A7C9MGI0_9BACT</name>
<dbReference type="OrthoDB" id="5460249at2"/>
<dbReference type="AlphaFoldDB" id="A0A7C9MGI0"/>
<dbReference type="RefSeq" id="WP_160962134.1">
    <property type="nucleotide sequence ID" value="NZ_WVUD01000028.1"/>
</dbReference>
<evidence type="ECO:0000313" key="2">
    <source>
        <dbReference type="Proteomes" id="UP000482487"/>
    </source>
</evidence>